<dbReference type="InterPro" id="IPR016182">
    <property type="entry name" value="Cu_amine_oxidase_N-reg"/>
</dbReference>
<gene>
    <name evidence="1" type="ORF">E2562_002429</name>
</gene>
<dbReference type="GO" id="GO:0048038">
    <property type="term" value="F:quinone binding"/>
    <property type="evidence" value="ECO:0007669"/>
    <property type="project" value="InterPro"/>
</dbReference>
<evidence type="ECO:0000313" key="1">
    <source>
        <dbReference type="EMBL" id="KAF0931057.1"/>
    </source>
</evidence>
<dbReference type="EMBL" id="SPHZ02000001">
    <property type="protein sequence ID" value="KAF0931057.1"/>
    <property type="molecule type" value="Genomic_DNA"/>
</dbReference>
<keyword evidence="2" id="KW-1185">Reference proteome</keyword>
<comment type="caution">
    <text evidence="1">The sequence shown here is derived from an EMBL/GenBank/DDBJ whole genome shotgun (WGS) entry which is preliminary data.</text>
</comment>
<dbReference type="GO" id="GO:0009308">
    <property type="term" value="P:amine metabolic process"/>
    <property type="evidence" value="ECO:0007669"/>
    <property type="project" value="InterPro"/>
</dbReference>
<dbReference type="SUPFAM" id="SSF54416">
    <property type="entry name" value="Amine oxidase N-terminal region"/>
    <property type="match status" value="1"/>
</dbReference>
<reference evidence="1 2" key="1">
    <citation type="submission" date="2019-11" db="EMBL/GenBank/DDBJ databases">
        <title>Whole genome sequence of Oryza granulata.</title>
        <authorList>
            <person name="Li W."/>
        </authorList>
    </citation>
    <scope>NUCLEOTIDE SEQUENCE [LARGE SCALE GENOMIC DNA]</scope>
    <source>
        <strain evidence="2">cv. Menghai</strain>
        <tissue evidence="1">Leaf</tissue>
    </source>
</reference>
<sequence length="93" mass="9278">MAATEEKTEEGCCGGAPRPAAVGVIEEVALASSKGATSPGKCPGSPGYKSATGGRILIMTRAQRSHPLDPLSVAEISVAVATVRAAGRTPDDS</sequence>
<accession>A0A6G1F2D2</accession>
<dbReference type="Gene3D" id="3.10.450.40">
    <property type="match status" value="1"/>
</dbReference>
<dbReference type="AlphaFoldDB" id="A0A6G1F2D2"/>
<name>A0A6G1F2D2_9ORYZ</name>
<dbReference type="GO" id="GO:0008131">
    <property type="term" value="F:primary methylamine oxidase activity"/>
    <property type="evidence" value="ECO:0007669"/>
    <property type="project" value="InterPro"/>
</dbReference>
<protein>
    <submittedName>
        <fullName evidence="1">Uncharacterized protein</fullName>
    </submittedName>
</protein>
<proteinExistence type="predicted"/>
<evidence type="ECO:0000313" key="2">
    <source>
        <dbReference type="Proteomes" id="UP000479710"/>
    </source>
</evidence>
<dbReference type="GO" id="GO:0005507">
    <property type="term" value="F:copper ion binding"/>
    <property type="evidence" value="ECO:0007669"/>
    <property type="project" value="InterPro"/>
</dbReference>
<organism evidence="1 2">
    <name type="scientific">Oryza meyeriana var. granulata</name>
    <dbReference type="NCBI Taxonomy" id="110450"/>
    <lineage>
        <taxon>Eukaryota</taxon>
        <taxon>Viridiplantae</taxon>
        <taxon>Streptophyta</taxon>
        <taxon>Embryophyta</taxon>
        <taxon>Tracheophyta</taxon>
        <taxon>Spermatophyta</taxon>
        <taxon>Magnoliopsida</taxon>
        <taxon>Liliopsida</taxon>
        <taxon>Poales</taxon>
        <taxon>Poaceae</taxon>
        <taxon>BOP clade</taxon>
        <taxon>Oryzoideae</taxon>
        <taxon>Oryzeae</taxon>
        <taxon>Oryzinae</taxon>
        <taxon>Oryza</taxon>
        <taxon>Oryza meyeriana</taxon>
    </lineage>
</organism>
<dbReference type="Proteomes" id="UP000479710">
    <property type="component" value="Unassembled WGS sequence"/>
</dbReference>